<name>A0A1X7CBP6_9BACT</name>
<dbReference type="PANTHER" id="PTHR30562:SF1">
    <property type="entry name" value="UVRABC SYSTEM PROTEIN C"/>
    <property type="match status" value="1"/>
</dbReference>
<dbReference type="HAMAP" id="MF_00203">
    <property type="entry name" value="UvrC"/>
    <property type="match status" value="1"/>
</dbReference>
<evidence type="ECO:0000256" key="4">
    <source>
        <dbReference type="ARBA" id="ARBA00022881"/>
    </source>
</evidence>
<comment type="similarity">
    <text evidence="7">Belongs to the UvrC family.</text>
</comment>
<dbReference type="Gene3D" id="3.40.1440.10">
    <property type="entry name" value="GIY-YIG endonuclease"/>
    <property type="match status" value="1"/>
</dbReference>
<dbReference type="InterPro" id="IPR001162">
    <property type="entry name" value="UvrC_RNase_H_dom"/>
</dbReference>
<feature type="domain" description="UvrC family homology region profile" evidence="10">
    <location>
        <begin position="252"/>
        <end position="467"/>
    </location>
</feature>
<dbReference type="GO" id="GO:0003677">
    <property type="term" value="F:DNA binding"/>
    <property type="evidence" value="ECO:0007669"/>
    <property type="project" value="UniProtKB-UniRule"/>
</dbReference>
<keyword evidence="2 7" id="KW-0227">DNA damage</keyword>
<dbReference type="GO" id="GO:0005737">
    <property type="term" value="C:cytoplasm"/>
    <property type="evidence" value="ECO:0007669"/>
    <property type="project" value="UniProtKB-SubCell"/>
</dbReference>
<dbReference type="InterPro" id="IPR038476">
    <property type="entry name" value="UvrC_RNase_H_dom_sf"/>
</dbReference>
<evidence type="ECO:0000259" key="9">
    <source>
        <dbReference type="PROSITE" id="PS50164"/>
    </source>
</evidence>
<accession>A0A1X7CBP6</accession>
<dbReference type="InterPro" id="IPR004791">
    <property type="entry name" value="UvrC"/>
</dbReference>
<dbReference type="Proteomes" id="UP000192906">
    <property type="component" value="Unassembled WGS sequence"/>
</dbReference>
<dbReference type="InterPro" id="IPR000305">
    <property type="entry name" value="GIY-YIG_endonuc"/>
</dbReference>
<dbReference type="PROSITE" id="PS50165">
    <property type="entry name" value="UVRC"/>
    <property type="match status" value="1"/>
</dbReference>
<sequence length="600" mass="67847">MGFEFISADYPTSPGVYLMKDSTGLIIYVGKARILRNRLSSYFRSSQNHTPKTKVMVSKIASIDILVTGTEKEALLLEASLIKKHRPRYNVVLRDDKQYVLFQLDKRSEYPRLRLTRKVVRDGSVYFGPYTSSYFARETWKILGKVFQLRKCSDSAFKNRVRPCLYHDIGQCLGPCVNFVPREQYMALVKKVEMLLSGKAHDLISDLRHEMEKAAAELAYEQAAKVRDQIKAISKTIEKQAVVLNDRADIDVIALAESSRGIGLGLLFVRQGRLLDKKDFFWPGLSLEDGEEILHSFISQFYSSTKFIPPKLLVPFEFDMHSSLEILTERSKSVVRIATPQTSEEKRLLDIARKNASIGAKEKNNEDILDILSAKLNLATSPQRIECIDASHLGGEGMRVGMVVYEQGKPEKSQYRTYTFPELEYSSDDYAALYHWVLKRIESGSPWADLILIDGGKGQLAAVEKAFSENWKETEPVPALASIAKGPTRKAGELEDRIFTPGRKNHLPLKGGSPALLYLQRLRDEAHRFVIGKQRKSRKKKALQSEVLSLPGIGPKTARLLWDEYGSVQKMREATAAELSKVEGIGKVRAKQIYDSFRDS</sequence>
<evidence type="ECO:0000256" key="6">
    <source>
        <dbReference type="ARBA" id="ARBA00023236"/>
    </source>
</evidence>
<comment type="subunit">
    <text evidence="7">Interacts with UvrB in an incision complex.</text>
</comment>
<dbReference type="InterPro" id="IPR035901">
    <property type="entry name" value="GIY-YIG_endonuc_sf"/>
</dbReference>
<organism evidence="11 12">
    <name type="scientific">Desulfovibrio gilichinskyi</name>
    <dbReference type="NCBI Taxonomy" id="1519643"/>
    <lineage>
        <taxon>Bacteria</taxon>
        <taxon>Pseudomonadati</taxon>
        <taxon>Thermodesulfobacteriota</taxon>
        <taxon>Desulfovibrionia</taxon>
        <taxon>Desulfovibrionales</taxon>
        <taxon>Desulfovibrionaceae</taxon>
        <taxon>Desulfovibrio</taxon>
    </lineage>
</organism>
<dbReference type="SUPFAM" id="SSF82771">
    <property type="entry name" value="GIY-YIG endonuclease"/>
    <property type="match status" value="1"/>
</dbReference>
<evidence type="ECO:0000259" key="10">
    <source>
        <dbReference type="PROSITE" id="PS50165"/>
    </source>
</evidence>
<keyword evidence="1 7" id="KW-0963">Cytoplasm</keyword>
<keyword evidence="4 7" id="KW-0267">Excision nuclease</keyword>
<evidence type="ECO:0000313" key="11">
    <source>
        <dbReference type="EMBL" id="SME93350.1"/>
    </source>
</evidence>
<evidence type="ECO:0000256" key="2">
    <source>
        <dbReference type="ARBA" id="ARBA00022763"/>
    </source>
</evidence>
<dbReference type="GO" id="GO:0009380">
    <property type="term" value="C:excinuclease repair complex"/>
    <property type="evidence" value="ECO:0007669"/>
    <property type="project" value="InterPro"/>
</dbReference>
<dbReference type="STRING" id="1519643.SAMN06295933_0612"/>
<proteinExistence type="inferred from homology"/>
<dbReference type="CDD" id="cd10434">
    <property type="entry name" value="GIY-YIG_UvrC_Cho"/>
    <property type="match status" value="1"/>
</dbReference>
<dbReference type="Pfam" id="PF22920">
    <property type="entry name" value="UvrC_RNaseH"/>
    <property type="match status" value="1"/>
</dbReference>
<dbReference type="GO" id="GO:0009381">
    <property type="term" value="F:excinuclease ABC activity"/>
    <property type="evidence" value="ECO:0007669"/>
    <property type="project" value="UniProtKB-UniRule"/>
</dbReference>
<evidence type="ECO:0000313" key="12">
    <source>
        <dbReference type="Proteomes" id="UP000192906"/>
    </source>
</evidence>
<dbReference type="InterPro" id="IPR001943">
    <property type="entry name" value="UVR_dom"/>
</dbReference>
<dbReference type="Gene3D" id="1.10.150.20">
    <property type="entry name" value="5' to 3' exonuclease, C-terminal subdomain"/>
    <property type="match status" value="1"/>
</dbReference>
<protein>
    <recommendedName>
        <fullName evidence="7">UvrABC system protein C</fullName>
        <shortName evidence="7">Protein UvrC</shortName>
    </recommendedName>
    <alternativeName>
        <fullName evidence="7">Excinuclease ABC subunit C</fullName>
    </alternativeName>
</protein>
<dbReference type="Pfam" id="PF08459">
    <property type="entry name" value="UvrC_RNaseH_dom"/>
    <property type="match status" value="1"/>
</dbReference>
<gene>
    <name evidence="7" type="primary">uvrC</name>
    <name evidence="11" type="ORF">SAMN06295933_0612</name>
</gene>
<dbReference type="GO" id="GO:0009432">
    <property type="term" value="P:SOS response"/>
    <property type="evidence" value="ECO:0007669"/>
    <property type="project" value="UniProtKB-UniRule"/>
</dbReference>
<dbReference type="SUPFAM" id="SSF47781">
    <property type="entry name" value="RuvA domain 2-like"/>
    <property type="match status" value="1"/>
</dbReference>
<dbReference type="InterPro" id="IPR003583">
    <property type="entry name" value="Hlx-hairpin-Hlx_DNA-bd_motif"/>
</dbReference>
<dbReference type="Pfam" id="PF14520">
    <property type="entry name" value="HHH_5"/>
    <property type="match status" value="1"/>
</dbReference>
<dbReference type="FunFam" id="3.40.1440.10:FF:000001">
    <property type="entry name" value="UvrABC system protein C"/>
    <property type="match status" value="1"/>
</dbReference>
<dbReference type="PANTHER" id="PTHR30562">
    <property type="entry name" value="UVRC/OXIDOREDUCTASE"/>
    <property type="match status" value="1"/>
</dbReference>
<comment type="function">
    <text evidence="7">The UvrABC repair system catalyzes the recognition and processing of DNA lesions. UvrC both incises the 5' and 3' sides of the lesion. The N-terminal half is responsible for the 3' incision and the C-terminal half is responsible for the 5' incision.</text>
</comment>
<dbReference type="SMART" id="SM00465">
    <property type="entry name" value="GIYc"/>
    <property type="match status" value="1"/>
</dbReference>
<evidence type="ECO:0000256" key="5">
    <source>
        <dbReference type="ARBA" id="ARBA00023204"/>
    </source>
</evidence>
<evidence type="ECO:0000259" key="8">
    <source>
        <dbReference type="PROSITE" id="PS50151"/>
    </source>
</evidence>
<dbReference type="InterPro" id="IPR047296">
    <property type="entry name" value="GIY-YIG_UvrC_Cho"/>
</dbReference>
<dbReference type="Gene3D" id="4.10.860.10">
    <property type="entry name" value="UVR domain"/>
    <property type="match status" value="1"/>
</dbReference>
<evidence type="ECO:0000256" key="3">
    <source>
        <dbReference type="ARBA" id="ARBA00022769"/>
    </source>
</evidence>
<keyword evidence="3 7" id="KW-0228">DNA excision</keyword>
<keyword evidence="6 7" id="KW-0742">SOS response</keyword>
<dbReference type="PROSITE" id="PS50151">
    <property type="entry name" value="UVR"/>
    <property type="match status" value="1"/>
</dbReference>
<dbReference type="InterPro" id="IPR010994">
    <property type="entry name" value="RuvA_2-like"/>
</dbReference>
<keyword evidence="12" id="KW-1185">Reference proteome</keyword>
<dbReference type="AlphaFoldDB" id="A0A1X7CBP6"/>
<dbReference type="SUPFAM" id="SSF46600">
    <property type="entry name" value="C-terminal UvrC-binding domain of UvrB"/>
    <property type="match status" value="1"/>
</dbReference>
<dbReference type="InterPro" id="IPR050066">
    <property type="entry name" value="UvrABC_protein_C"/>
</dbReference>
<dbReference type="SMART" id="SM00278">
    <property type="entry name" value="HhH1"/>
    <property type="match status" value="2"/>
</dbReference>
<dbReference type="InterPro" id="IPR036876">
    <property type="entry name" value="UVR_dom_sf"/>
</dbReference>
<dbReference type="GO" id="GO:0006289">
    <property type="term" value="P:nucleotide-excision repair"/>
    <property type="evidence" value="ECO:0007669"/>
    <property type="project" value="UniProtKB-UniRule"/>
</dbReference>
<dbReference type="EMBL" id="FWZU01000001">
    <property type="protein sequence ID" value="SME93350.1"/>
    <property type="molecule type" value="Genomic_DNA"/>
</dbReference>
<evidence type="ECO:0000256" key="1">
    <source>
        <dbReference type="ARBA" id="ARBA00022490"/>
    </source>
</evidence>
<dbReference type="Pfam" id="PF02151">
    <property type="entry name" value="UVR"/>
    <property type="match status" value="1"/>
</dbReference>
<evidence type="ECO:0000256" key="7">
    <source>
        <dbReference type="HAMAP-Rule" id="MF_00203"/>
    </source>
</evidence>
<dbReference type="RefSeq" id="WP_085098080.1">
    <property type="nucleotide sequence ID" value="NZ_FWZU01000001.1"/>
</dbReference>
<feature type="domain" description="GIY-YIG" evidence="9">
    <location>
        <begin position="12"/>
        <end position="91"/>
    </location>
</feature>
<dbReference type="NCBIfam" id="TIGR00194">
    <property type="entry name" value="uvrC"/>
    <property type="match status" value="1"/>
</dbReference>
<comment type="subcellular location">
    <subcellularLocation>
        <location evidence="7">Cytoplasm</location>
    </subcellularLocation>
</comment>
<keyword evidence="5 7" id="KW-0234">DNA repair</keyword>
<dbReference type="OrthoDB" id="9804933at2"/>
<feature type="domain" description="UVR" evidence="8">
    <location>
        <begin position="201"/>
        <end position="236"/>
    </location>
</feature>
<reference evidence="12" key="1">
    <citation type="submission" date="2017-04" db="EMBL/GenBank/DDBJ databases">
        <authorList>
            <person name="Varghese N."/>
            <person name="Submissions S."/>
        </authorList>
    </citation>
    <scope>NUCLEOTIDE SEQUENCE [LARGE SCALE GENOMIC DNA]</scope>
    <source>
        <strain evidence="12">K3S</strain>
    </source>
</reference>
<dbReference type="Pfam" id="PF01541">
    <property type="entry name" value="GIY-YIG"/>
    <property type="match status" value="1"/>
</dbReference>
<dbReference type="PROSITE" id="PS50164">
    <property type="entry name" value="GIY_YIG"/>
    <property type="match status" value="1"/>
</dbReference>
<dbReference type="Gene3D" id="3.30.420.340">
    <property type="entry name" value="UvrC, RNAse H endonuclease domain"/>
    <property type="match status" value="1"/>
</dbReference>